<dbReference type="EMBL" id="FLRE01000113">
    <property type="protein sequence ID" value="SBT36146.1"/>
    <property type="molecule type" value="Genomic_DNA"/>
</dbReference>
<reference evidence="2" key="1">
    <citation type="submission" date="2016-05" db="EMBL/GenBank/DDBJ databases">
        <authorList>
            <person name="Lavstsen T."/>
            <person name="Jespersen J.S."/>
        </authorList>
    </citation>
    <scope>NUCLEOTIDE SEQUENCE [LARGE SCALE GENOMIC DNA]</scope>
</reference>
<keyword evidence="1" id="KW-0472">Membrane</keyword>
<reference evidence="4 5" key="2">
    <citation type="submission" date="2016-05" db="EMBL/GenBank/DDBJ databases">
        <authorList>
            <person name="Naeem Raeece"/>
        </authorList>
    </citation>
    <scope>NUCLEOTIDE SEQUENCE [LARGE SCALE GENOMIC DNA]</scope>
</reference>
<evidence type="ECO:0000313" key="4">
    <source>
        <dbReference type="Proteomes" id="UP000078550"/>
    </source>
</evidence>
<proteinExistence type="predicted"/>
<feature type="transmembrane region" description="Helical" evidence="1">
    <location>
        <begin position="20"/>
        <end position="42"/>
    </location>
</feature>
<sequence>MWYPRHFPCAHKYTSISTCVHIFVRFCIPICIINTISMLVFANDTSILKPPSKGEKTYQKFFKTTLRRSSRLFEHALSKSSWKAVKNILWQSKQECGRNEDGILFSFFSSFLVCHTRYPVFEFRQYSNIQT</sequence>
<dbReference type="AlphaFoldDB" id="A0A1A8YW23"/>
<evidence type="ECO:0000313" key="5">
    <source>
        <dbReference type="Proteomes" id="UP000078555"/>
    </source>
</evidence>
<gene>
    <name evidence="2" type="ORF">POVWA1_028880</name>
    <name evidence="3" type="ORF">POVWA2_028720</name>
</gene>
<protein>
    <submittedName>
        <fullName evidence="2">Uncharacterized protein</fullName>
    </submittedName>
</protein>
<evidence type="ECO:0000256" key="1">
    <source>
        <dbReference type="SAM" id="Phobius"/>
    </source>
</evidence>
<keyword evidence="1" id="KW-1133">Transmembrane helix</keyword>
<keyword evidence="5" id="KW-1185">Reference proteome</keyword>
<dbReference type="EMBL" id="FLRD01000085">
    <property type="protein sequence ID" value="SBT35731.1"/>
    <property type="molecule type" value="Genomic_DNA"/>
</dbReference>
<dbReference type="Proteomes" id="UP000078555">
    <property type="component" value="Unassembled WGS sequence"/>
</dbReference>
<keyword evidence="1" id="KW-0812">Transmembrane</keyword>
<evidence type="ECO:0000313" key="2">
    <source>
        <dbReference type="EMBL" id="SBT35731.1"/>
    </source>
</evidence>
<organism evidence="2 5">
    <name type="scientific">Plasmodium ovale wallikeri</name>
    <dbReference type="NCBI Taxonomy" id="864142"/>
    <lineage>
        <taxon>Eukaryota</taxon>
        <taxon>Sar</taxon>
        <taxon>Alveolata</taxon>
        <taxon>Apicomplexa</taxon>
        <taxon>Aconoidasida</taxon>
        <taxon>Haemosporida</taxon>
        <taxon>Plasmodiidae</taxon>
        <taxon>Plasmodium</taxon>
        <taxon>Plasmodium (Plasmodium)</taxon>
    </lineage>
</organism>
<dbReference type="Proteomes" id="UP000078550">
    <property type="component" value="Unassembled WGS sequence"/>
</dbReference>
<evidence type="ECO:0000313" key="3">
    <source>
        <dbReference type="EMBL" id="SBT36146.1"/>
    </source>
</evidence>
<name>A0A1A8YW23_PLAOA</name>
<accession>A0A1A8YW23</accession>